<feature type="domain" description="Response regulatory" evidence="2">
    <location>
        <begin position="148"/>
        <end position="266"/>
    </location>
</feature>
<dbReference type="Proteomes" id="UP001234989">
    <property type="component" value="Chromosome 11"/>
</dbReference>
<dbReference type="Pfam" id="PF00072">
    <property type="entry name" value="Response_reg"/>
    <property type="match status" value="1"/>
</dbReference>
<dbReference type="GO" id="GO:0005524">
    <property type="term" value="F:ATP binding"/>
    <property type="evidence" value="ECO:0007669"/>
    <property type="project" value="UniProtKB-KW"/>
</dbReference>
<organism evidence="3 4">
    <name type="scientific">Solanum verrucosum</name>
    <dbReference type="NCBI Taxonomy" id="315347"/>
    <lineage>
        <taxon>Eukaryota</taxon>
        <taxon>Viridiplantae</taxon>
        <taxon>Streptophyta</taxon>
        <taxon>Embryophyta</taxon>
        <taxon>Tracheophyta</taxon>
        <taxon>Spermatophyta</taxon>
        <taxon>Magnoliopsida</taxon>
        <taxon>eudicotyledons</taxon>
        <taxon>Gunneridae</taxon>
        <taxon>Pentapetalae</taxon>
        <taxon>asterids</taxon>
        <taxon>lamiids</taxon>
        <taxon>Solanales</taxon>
        <taxon>Solanaceae</taxon>
        <taxon>Solanoideae</taxon>
        <taxon>Solaneae</taxon>
        <taxon>Solanum</taxon>
    </lineage>
</organism>
<dbReference type="FunFam" id="3.40.50.2300:FF:000240">
    <property type="entry name" value="Ethylene receptor"/>
    <property type="match status" value="1"/>
</dbReference>
<dbReference type="PANTHER" id="PTHR24423">
    <property type="entry name" value="TWO-COMPONENT SENSOR HISTIDINE KINASE"/>
    <property type="match status" value="1"/>
</dbReference>
<gene>
    <name evidence="3" type="ORF">MTR67_047142</name>
</gene>
<keyword evidence="1" id="KW-0597">Phosphoprotein</keyword>
<reference evidence="3" key="1">
    <citation type="submission" date="2023-08" db="EMBL/GenBank/DDBJ databases">
        <title>A de novo genome assembly of Solanum verrucosum Schlechtendal, a Mexican diploid species geographically isolated from the other diploid A-genome species in potato relatives.</title>
        <authorList>
            <person name="Hosaka K."/>
        </authorList>
    </citation>
    <scope>NUCLEOTIDE SEQUENCE</scope>
    <source>
        <tissue evidence="3">Young leaves</tissue>
    </source>
</reference>
<dbReference type="EMBL" id="CP133622">
    <property type="protein sequence ID" value="WMV53757.1"/>
    <property type="molecule type" value="Genomic_DNA"/>
</dbReference>
<dbReference type="AlphaFoldDB" id="A0AAF0UWK1"/>
<feature type="modified residue" description="4-aspartylphosphate" evidence="1">
    <location>
        <position position="199"/>
    </location>
</feature>
<evidence type="ECO:0000256" key="1">
    <source>
        <dbReference type="PROSITE-ProRule" id="PRU00169"/>
    </source>
</evidence>
<sequence>MKDVFLRMQIMMLASINLSSRNQSLLVCGGDLVALKLIQSEQGKFRISFFDNFFWISSVENDIGRTYKKLQHMQKMIPVLEPFMGEIDWKPVLMMQGNIWMSSNSQGHAQGMTLILRFQKQSSFRKRMFEYRNPLEQPISSTMFRGLHVLLTDDDDVNRLVTRKLLEKLGCQVTAVSTGFQCLSALGPSLTTFQVVILDLQMPEMDGFEVALRVRKFRSRSWPLIIALTASSEEQVWERCLQVGMNGLIRKPVLLQGLADELQRLLQRGGGGDGL</sequence>
<dbReference type="GO" id="GO:0005783">
    <property type="term" value="C:endoplasmic reticulum"/>
    <property type="evidence" value="ECO:0007669"/>
    <property type="project" value="TreeGrafter"/>
</dbReference>
<dbReference type="PANTHER" id="PTHR24423:SF629">
    <property type="entry name" value="PROTEIN EIN4"/>
    <property type="match status" value="1"/>
</dbReference>
<evidence type="ECO:0000313" key="4">
    <source>
        <dbReference type="Proteomes" id="UP001234989"/>
    </source>
</evidence>
<dbReference type="SMART" id="SM00448">
    <property type="entry name" value="REC"/>
    <property type="match status" value="1"/>
</dbReference>
<name>A0AAF0UWK1_SOLVR</name>
<dbReference type="GO" id="GO:0046872">
    <property type="term" value="F:metal ion binding"/>
    <property type="evidence" value="ECO:0007669"/>
    <property type="project" value="UniProtKB-KW"/>
</dbReference>
<accession>A0AAF0UWK1</accession>
<dbReference type="GO" id="GO:0038199">
    <property type="term" value="F:ethylene receptor activity"/>
    <property type="evidence" value="ECO:0007669"/>
    <property type="project" value="TreeGrafter"/>
</dbReference>
<dbReference type="InterPro" id="IPR011006">
    <property type="entry name" value="CheY-like_superfamily"/>
</dbReference>
<dbReference type="CDD" id="cd19933">
    <property type="entry name" value="REC_ETR-like"/>
    <property type="match status" value="1"/>
</dbReference>
<dbReference type="Gene3D" id="3.40.50.2300">
    <property type="match status" value="1"/>
</dbReference>
<protein>
    <recommendedName>
        <fullName evidence="2">Response regulatory domain-containing protein</fullName>
    </recommendedName>
</protein>
<dbReference type="GO" id="GO:0016301">
    <property type="term" value="F:kinase activity"/>
    <property type="evidence" value="ECO:0007669"/>
    <property type="project" value="UniProtKB-KW"/>
</dbReference>
<evidence type="ECO:0000259" key="2">
    <source>
        <dbReference type="PROSITE" id="PS50110"/>
    </source>
</evidence>
<evidence type="ECO:0000313" key="3">
    <source>
        <dbReference type="EMBL" id="WMV53757.1"/>
    </source>
</evidence>
<dbReference type="GO" id="GO:0051740">
    <property type="term" value="F:ethylene binding"/>
    <property type="evidence" value="ECO:0007669"/>
    <property type="project" value="TreeGrafter"/>
</dbReference>
<keyword evidence="4" id="KW-1185">Reference proteome</keyword>
<dbReference type="InterPro" id="IPR001789">
    <property type="entry name" value="Sig_transdc_resp-reg_receiver"/>
</dbReference>
<proteinExistence type="predicted"/>
<dbReference type="PROSITE" id="PS50110">
    <property type="entry name" value="RESPONSE_REGULATORY"/>
    <property type="match status" value="1"/>
</dbReference>
<dbReference type="SUPFAM" id="SSF52172">
    <property type="entry name" value="CheY-like"/>
    <property type="match status" value="1"/>
</dbReference>